<evidence type="ECO:0000313" key="1">
    <source>
        <dbReference type="EMBL" id="GAA1509769.1"/>
    </source>
</evidence>
<gene>
    <name evidence="1" type="ORF">GCM10009788_12650</name>
</gene>
<dbReference type="RefSeq" id="WP_141004481.1">
    <property type="nucleotide sequence ID" value="NZ_BAAAOR010000009.1"/>
</dbReference>
<dbReference type="Proteomes" id="UP001500842">
    <property type="component" value="Unassembled WGS sequence"/>
</dbReference>
<proteinExistence type="predicted"/>
<keyword evidence="2" id="KW-1185">Reference proteome</keyword>
<comment type="caution">
    <text evidence="1">The sequence shown here is derived from an EMBL/GenBank/DDBJ whole genome shotgun (WGS) entry which is preliminary data.</text>
</comment>
<accession>A0ABN2A2Q3</accession>
<evidence type="ECO:0000313" key="2">
    <source>
        <dbReference type="Proteomes" id="UP001500842"/>
    </source>
</evidence>
<dbReference type="EMBL" id="BAAAOR010000009">
    <property type="protein sequence ID" value="GAA1509769.1"/>
    <property type="molecule type" value="Genomic_DNA"/>
</dbReference>
<sequence>MTSLASMIEDHLSTLHERLAQAVSRPQAHRPGDRRACTDDFLVATTQHLSAVTDIVLPAVRRHLPDSRDVSREFLRAAKRLERALVIAKAKQYGQAQNIGRAWDQVWGMVHDDLDAVAVLERDLATRLSASLPQTEMQRLGDLLAATALRSPTRPHPHLPHRGVAGKVVRSVWSRADRVWDEFEGRITQPLTPREAG</sequence>
<organism evidence="1 2">
    <name type="scientific">Nocardioides humi</name>
    <dbReference type="NCBI Taxonomy" id="449461"/>
    <lineage>
        <taxon>Bacteria</taxon>
        <taxon>Bacillati</taxon>
        <taxon>Actinomycetota</taxon>
        <taxon>Actinomycetes</taxon>
        <taxon>Propionibacteriales</taxon>
        <taxon>Nocardioidaceae</taxon>
        <taxon>Nocardioides</taxon>
    </lineage>
</organism>
<name>A0ABN2A2Q3_9ACTN</name>
<protein>
    <submittedName>
        <fullName evidence="1">Hemerythrin domain-containing protein</fullName>
    </submittedName>
</protein>
<reference evidence="1 2" key="1">
    <citation type="journal article" date="2019" name="Int. J. Syst. Evol. Microbiol.">
        <title>The Global Catalogue of Microorganisms (GCM) 10K type strain sequencing project: providing services to taxonomists for standard genome sequencing and annotation.</title>
        <authorList>
            <consortium name="The Broad Institute Genomics Platform"/>
            <consortium name="The Broad Institute Genome Sequencing Center for Infectious Disease"/>
            <person name="Wu L."/>
            <person name="Ma J."/>
        </authorList>
    </citation>
    <scope>NUCLEOTIDE SEQUENCE [LARGE SCALE GENOMIC DNA]</scope>
    <source>
        <strain evidence="1 2">JCM 14942</strain>
    </source>
</reference>